<dbReference type="NCBIfam" id="TIGR04488">
    <property type="entry name" value="SoxY_true_GGCGG"/>
    <property type="match status" value="1"/>
</dbReference>
<evidence type="ECO:0000313" key="3">
    <source>
        <dbReference type="Proteomes" id="UP000070186"/>
    </source>
</evidence>
<protein>
    <submittedName>
        <fullName evidence="2">Thiosulfate oxidation carrier protein SoxY</fullName>
    </submittedName>
</protein>
<evidence type="ECO:0000313" key="2">
    <source>
        <dbReference type="EMBL" id="KXB31192.1"/>
    </source>
</evidence>
<dbReference type="EMBL" id="LODL01000019">
    <property type="protein sequence ID" value="KXB31192.1"/>
    <property type="molecule type" value="Genomic_DNA"/>
</dbReference>
<dbReference type="PIRSF" id="PIRSF010312">
    <property type="entry name" value="Sulphur_oxidation_SoxY"/>
    <property type="match status" value="1"/>
</dbReference>
<dbReference type="Pfam" id="PF13501">
    <property type="entry name" value="SoxY"/>
    <property type="match status" value="1"/>
</dbReference>
<dbReference type="Gene3D" id="2.60.40.2470">
    <property type="entry name" value="SoxY domain"/>
    <property type="match status" value="1"/>
</dbReference>
<keyword evidence="3" id="KW-1185">Reference proteome</keyword>
<feature type="domain" description="Ig-like SoxY" evidence="1">
    <location>
        <begin position="52"/>
        <end position="153"/>
    </location>
</feature>
<dbReference type="PROSITE" id="PS51318">
    <property type="entry name" value="TAT"/>
    <property type="match status" value="1"/>
</dbReference>
<sequence length="155" mass="15820">MNNQRRNVLKAGSGAALMSVLAAAGIITPGMALADWNKTAFDAKSMADTLKALGAGAPADSKDVQVTGPDIAENGAVVPVGVSSTLPNITMVAILVEKNPNALAATFVLPEGTEANVQTRIKMGQTSNIYALVKSDGKFFMATKEIKVTLGGCGG</sequence>
<organism evidence="2 3">
    <name type="scientific">Dechloromonas denitrificans</name>
    <dbReference type="NCBI Taxonomy" id="281362"/>
    <lineage>
        <taxon>Bacteria</taxon>
        <taxon>Pseudomonadati</taxon>
        <taxon>Pseudomonadota</taxon>
        <taxon>Betaproteobacteria</taxon>
        <taxon>Rhodocyclales</taxon>
        <taxon>Azonexaceae</taxon>
        <taxon>Dechloromonas</taxon>
    </lineage>
</organism>
<dbReference type="InterPro" id="IPR032711">
    <property type="entry name" value="SoxY"/>
</dbReference>
<dbReference type="Proteomes" id="UP000070186">
    <property type="component" value="Unassembled WGS sequence"/>
</dbReference>
<accession>A0A133XJS5</accession>
<dbReference type="InterPro" id="IPR016568">
    <property type="entry name" value="Sulphur_oxidation_SoxY"/>
</dbReference>
<dbReference type="STRING" id="281362.AT959_10965"/>
<evidence type="ECO:0000259" key="1">
    <source>
        <dbReference type="Pfam" id="PF13501"/>
    </source>
</evidence>
<dbReference type="InterPro" id="IPR006311">
    <property type="entry name" value="TAT_signal"/>
</dbReference>
<name>A0A133XJS5_9RHOO</name>
<dbReference type="RefSeq" id="WP_066882996.1">
    <property type="nucleotide sequence ID" value="NZ_LODL01000019.1"/>
</dbReference>
<gene>
    <name evidence="2" type="ORF">AT959_10965</name>
</gene>
<dbReference type="AlphaFoldDB" id="A0A133XJS5"/>
<proteinExistence type="predicted"/>
<reference evidence="2 3" key="1">
    <citation type="submission" date="2015-12" db="EMBL/GenBank/DDBJ databases">
        <title>Nitrous oxide reduction kinetics distinguish bacteria harboring typical versus atypical NosZ.</title>
        <authorList>
            <person name="Yoon S."/>
            <person name="Nissen S."/>
            <person name="Park D."/>
            <person name="Sanford R.A."/>
            <person name="Loeffler F.E."/>
        </authorList>
    </citation>
    <scope>NUCLEOTIDE SEQUENCE [LARGE SCALE GENOMIC DNA]</scope>
    <source>
        <strain evidence="2 3">ATCC BAA-841</strain>
    </source>
</reference>
<dbReference type="InterPro" id="IPR038162">
    <property type="entry name" value="SoxY_sf"/>
</dbReference>
<comment type="caution">
    <text evidence="2">The sequence shown here is derived from an EMBL/GenBank/DDBJ whole genome shotgun (WGS) entry which is preliminary data.</text>
</comment>